<evidence type="ECO:0000313" key="2">
    <source>
        <dbReference type="Proteomes" id="UP000501991"/>
    </source>
</evidence>
<evidence type="ECO:0000313" key="1">
    <source>
        <dbReference type="EMBL" id="QID16629.1"/>
    </source>
</evidence>
<dbReference type="InterPro" id="IPR036412">
    <property type="entry name" value="HAD-like_sf"/>
</dbReference>
<dbReference type="AlphaFoldDB" id="A0A6C1B0W1"/>
<dbReference type="InterPro" id="IPR023198">
    <property type="entry name" value="PGP-like_dom2"/>
</dbReference>
<organism evidence="1 2">
    <name type="scientific">Nitrogeniibacter mangrovi</name>
    <dbReference type="NCBI Taxonomy" id="2016596"/>
    <lineage>
        <taxon>Bacteria</taxon>
        <taxon>Pseudomonadati</taxon>
        <taxon>Pseudomonadota</taxon>
        <taxon>Betaproteobacteria</taxon>
        <taxon>Rhodocyclales</taxon>
        <taxon>Zoogloeaceae</taxon>
        <taxon>Nitrogeniibacter</taxon>
    </lineage>
</organism>
<name>A0A6C1B0W1_9RHOO</name>
<reference evidence="1 2" key="1">
    <citation type="submission" date="2020-02" db="EMBL/GenBank/DDBJ databases">
        <title>Nitrogenibacter mangrovi gen. nov., sp. nov. isolated from mangrove sediment, a denitrifying betaproteobacterium.</title>
        <authorList>
            <person name="Liao H."/>
            <person name="Tian Y."/>
        </authorList>
    </citation>
    <scope>NUCLEOTIDE SEQUENCE [LARGE SCALE GENOMIC DNA]</scope>
    <source>
        <strain evidence="1 2">M9-3-2</strain>
    </source>
</reference>
<dbReference type="SFLD" id="SFLDG01129">
    <property type="entry name" value="C1.5:_HAD__Beta-PGM__Phosphata"/>
    <property type="match status" value="1"/>
</dbReference>
<proteinExistence type="predicted"/>
<dbReference type="Gene3D" id="1.10.150.240">
    <property type="entry name" value="Putative phosphatase, domain 2"/>
    <property type="match status" value="1"/>
</dbReference>
<dbReference type="SFLD" id="SFLDS00003">
    <property type="entry name" value="Haloacid_Dehalogenase"/>
    <property type="match status" value="1"/>
</dbReference>
<dbReference type="RefSeq" id="WP_173763797.1">
    <property type="nucleotide sequence ID" value="NZ_CP048836.1"/>
</dbReference>
<sequence length="224" mass="23848">MRPVFDPARIAAVVFDMDGLLLDSERIAYDIGRQVSLDLGIPWTHEVAMQLIGRNSREHEALLKGAFGADYPLERHQAEFGRRYEARIASGRFPLKPGVLELFARLEAAGLPSAVATSTRRSRALPKLEAAGLLVHVTHVVAGDEVARGKPAPDIYLAAAAGLGIAPAVCLALEDSNAGVRAAHAAGMTVVMVPDLLDPAEDIRAADIPVLASLHEVAAHFTDN</sequence>
<dbReference type="EMBL" id="CP048836">
    <property type="protein sequence ID" value="QID16629.1"/>
    <property type="molecule type" value="Genomic_DNA"/>
</dbReference>
<dbReference type="PRINTS" id="PR00413">
    <property type="entry name" value="HADHALOGNASE"/>
</dbReference>
<dbReference type="Pfam" id="PF00702">
    <property type="entry name" value="Hydrolase"/>
    <property type="match status" value="1"/>
</dbReference>
<dbReference type="Proteomes" id="UP000501991">
    <property type="component" value="Chromosome"/>
</dbReference>
<protein>
    <submittedName>
        <fullName evidence="1">HAD family phosphatase</fullName>
    </submittedName>
</protein>
<dbReference type="InterPro" id="IPR006439">
    <property type="entry name" value="HAD-SF_hydro_IA"/>
</dbReference>
<gene>
    <name evidence="1" type="ORF">G3580_02685</name>
</gene>
<dbReference type="SUPFAM" id="SSF56784">
    <property type="entry name" value="HAD-like"/>
    <property type="match status" value="1"/>
</dbReference>
<accession>A0A6C1B0W1</accession>
<dbReference type="NCBIfam" id="TIGR01509">
    <property type="entry name" value="HAD-SF-IA-v3"/>
    <property type="match status" value="1"/>
</dbReference>
<dbReference type="KEGG" id="azq:G3580_02685"/>
<dbReference type="PANTHER" id="PTHR18901">
    <property type="entry name" value="2-DEOXYGLUCOSE-6-PHOSPHATE PHOSPHATASE 2"/>
    <property type="match status" value="1"/>
</dbReference>
<dbReference type="SFLD" id="SFLDG01135">
    <property type="entry name" value="C1.5.6:_HAD__Beta-PGM__Phospha"/>
    <property type="match status" value="1"/>
</dbReference>
<dbReference type="PANTHER" id="PTHR18901:SF38">
    <property type="entry name" value="PSEUDOURIDINE-5'-PHOSPHATASE"/>
    <property type="match status" value="1"/>
</dbReference>
<dbReference type="Gene3D" id="3.40.50.1000">
    <property type="entry name" value="HAD superfamily/HAD-like"/>
    <property type="match status" value="1"/>
</dbReference>
<keyword evidence="2" id="KW-1185">Reference proteome</keyword>
<dbReference type="InterPro" id="IPR023214">
    <property type="entry name" value="HAD_sf"/>
</dbReference>